<dbReference type="Pfam" id="PF03168">
    <property type="entry name" value="LEA_2"/>
    <property type="match status" value="1"/>
</dbReference>
<dbReference type="Gene3D" id="2.60.40.1820">
    <property type="match status" value="1"/>
</dbReference>
<protein>
    <submittedName>
        <fullName evidence="3">Water stress/hypersensitive response domain-containing protein</fullName>
    </submittedName>
</protein>
<dbReference type="AlphaFoldDB" id="A0A1L7NII1"/>
<evidence type="ECO:0000259" key="2">
    <source>
        <dbReference type="SMART" id="SM00769"/>
    </source>
</evidence>
<keyword evidence="1" id="KW-0732">Signal</keyword>
<dbReference type="SMART" id="SM00769">
    <property type="entry name" value="WHy"/>
    <property type="match status" value="1"/>
</dbReference>
<dbReference type="SUPFAM" id="SSF117070">
    <property type="entry name" value="LEA14-like"/>
    <property type="match status" value="1"/>
</dbReference>
<dbReference type="PROSITE" id="PS51257">
    <property type="entry name" value="PROKAR_LIPOPROTEIN"/>
    <property type="match status" value="1"/>
</dbReference>
<feature type="domain" description="Water stress and hypersensitive response" evidence="2">
    <location>
        <begin position="46"/>
        <end position="164"/>
    </location>
</feature>
<feature type="chain" id="PRO_5009873915" evidence="1">
    <location>
        <begin position="37"/>
        <end position="171"/>
    </location>
</feature>
<gene>
    <name evidence="3" type="ORF">KF715C_ch46740</name>
</gene>
<accession>A0A1L7NII1</accession>
<reference evidence="3 4" key="1">
    <citation type="submission" date="2015-11" db="EMBL/GenBank/DDBJ databases">
        <title>Complete genome sequencing of a biphenyl-degrading bacterium, Pseudomonas putida KF715 (=NBRC110667).</title>
        <authorList>
            <person name="Suenaga H."/>
            <person name="Fujihara N."/>
            <person name="Watanabe T."/>
            <person name="Hirose J."/>
            <person name="Kimura N."/>
            <person name="Yamazoe A."/>
            <person name="Hosoyama A."/>
            <person name="Shimodaira J."/>
            <person name="Furukawa K."/>
        </authorList>
    </citation>
    <scope>NUCLEOTIDE SEQUENCE [LARGE SCALE GENOMIC DNA]</scope>
    <source>
        <strain evidence="3 4">KF715</strain>
    </source>
</reference>
<sequence length="171" mass="19585">MLRQLRGELTMMTRARLLMPCTLMACLALLAGCASWGGDDWREPEVHLIEVETVKARLLEQEFVLHVRVDNPNDSRLFIRNLSYAIRLNDLLLVQDEASVWRSVGGHARRTFKITARTNLWQHLKPLAKLLRSKQPLHYTLQGELATGLLIHRDLHLSRSGEIIPGDHIPE</sequence>
<proteinExistence type="predicted"/>
<dbReference type="InterPro" id="IPR013990">
    <property type="entry name" value="WHy-dom"/>
</dbReference>
<dbReference type="Proteomes" id="UP000218731">
    <property type="component" value="Chromosome 1"/>
</dbReference>
<dbReference type="EMBL" id="AP015029">
    <property type="protein sequence ID" value="BAW25247.1"/>
    <property type="molecule type" value="Genomic_DNA"/>
</dbReference>
<dbReference type="GO" id="GO:0009269">
    <property type="term" value="P:response to desiccation"/>
    <property type="evidence" value="ECO:0007669"/>
    <property type="project" value="InterPro"/>
</dbReference>
<evidence type="ECO:0000256" key="1">
    <source>
        <dbReference type="SAM" id="SignalP"/>
    </source>
</evidence>
<organism evidence="3 4">
    <name type="scientific">Pseudomonas putida</name>
    <name type="common">Arthrobacter siderocapsulatus</name>
    <dbReference type="NCBI Taxonomy" id="303"/>
    <lineage>
        <taxon>Bacteria</taxon>
        <taxon>Pseudomonadati</taxon>
        <taxon>Pseudomonadota</taxon>
        <taxon>Gammaproteobacteria</taxon>
        <taxon>Pseudomonadales</taxon>
        <taxon>Pseudomonadaceae</taxon>
        <taxon>Pseudomonas</taxon>
    </lineage>
</organism>
<dbReference type="InterPro" id="IPR004864">
    <property type="entry name" value="LEA_2"/>
</dbReference>
<name>A0A1L7NII1_PSEPU</name>
<evidence type="ECO:0000313" key="3">
    <source>
        <dbReference type="EMBL" id="BAW25247.1"/>
    </source>
</evidence>
<evidence type="ECO:0000313" key="4">
    <source>
        <dbReference type="Proteomes" id="UP000218731"/>
    </source>
</evidence>
<feature type="signal peptide" evidence="1">
    <location>
        <begin position="1"/>
        <end position="36"/>
    </location>
</feature>